<dbReference type="Proteomes" id="UP001642409">
    <property type="component" value="Unassembled WGS sequence"/>
</dbReference>
<keyword evidence="3" id="KW-1185">Reference proteome</keyword>
<evidence type="ECO:0000313" key="1">
    <source>
        <dbReference type="EMBL" id="CAI9955075.1"/>
    </source>
</evidence>
<sequence length="184" mass="21610">MNRTIFLSTRQSYFNRMRLNSRTLATQNIIDLASSYNCNMDQNILVIYDYLQNNKTEIIIRQQIIELLLKYTFSWNCQSNLRITKLIYDIANSTGNISIKMINFLFITAQNCDWVVLCHIIAVLDELKPLNYAIDQEELILILHNSKIQQSAKSQYKFRIIQDLEQFIQSQGLNCNIDDILSEE</sequence>
<evidence type="ECO:0000313" key="2">
    <source>
        <dbReference type="EMBL" id="CAL6082408.1"/>
    </source>
</evidence>
<dbReference type="EMBL" id="CAXDID020000364">
    <property type="protein sequence ID" value="CAL6082408.1"/>
    <property type="molecule type" value="Genomic_DNA"/>
</dbReference>
<reference evidence="2 3" key="2">
    <citation type="submission" date="2024-07" db="EMBL/GenBank/DDBJ databases">
        <authorList>
            <person name="Akdeniz Z."/>
        </authorList>
    </citation>
    <scope>NUCLEOTIDE SEQUENCE [LARGE SCALE GENOMIC DNA]</scope>
</reference>
<organism evidence="1">
    <name type="scientific">Hexamita inflata</name>
    <dbReference type="NCBI Taxonomy" id="28002"/>
    <lineage>
        <taxon>Eukaryota</taxon>
        <taxon>Metamonada</taxon>
        <taxon>Diplomonadida</taxon>
        <taxon>Hexamitidae</taxon>
        <taxon>Hexamitinae</taxon>
        <taxon>Hexamita</taxon>
    </lineage>
</organism>
<dbReference type="AlphaFoldDB" id="A0AA86UEL4"/>
<dbReference type="EMBL" id="CATOUU010000855">
    <property type="protein sequence ID" value="CAI9955075.1"/>
    <property type="molecule type" value="Genomic_DNA"/>
</dbReference>
<name>A0AA86UEL4_9EUKA</name>
<accession>A0AA86UEL4</accession>
<gene>
    <name evidence="1" type="ORF">HINF_LOCUS42720</name>
    <name evidence="2" type="ORF">HINF_LOCUS61200</name>
</gene>
<protein>
    <submittedName>
        <fullName evidence="2">Hypothetical_protein</fullName>
    </submittedName>
</protein>
<reference evidence="1" key="1">
    <citation type="submission" date="2023-06" db="EMBL/GenBank/DDBJ databases">
        <authorList>
            <person name="Kurt Z."/>
        </authorList>
    </citation>
    <scope>NUCLEOTIDE SEQUENCE</scope>
</reference>
<comment type="caution">
    <text evidence="1">The sequence shown here is derived from an EMBL/GenBank/DDBJ whole genome shotgun (WGS) entry which is preliminary data.</text>
</comment>
<proteinExistence type="predicted"/>
<evidence type="ECO:0000313" key="3">
    <source>
        <dbReference type="Proteomes" id="UP001642409"/>
    </source>
</evidence>